<organism evidence="1">
    <name type="scientific">Octopus bimaculoides</name>
    <name type="common">California two-spotted octopus</name>
    <dbReference type="NCBI Taxonomy" id="37653"/>
    <lineage>
        <taxon>Eukaryota</taxon>
        <taxon>Metazoa</taxon>
        <taxon>Spiralia</taxon>
        <taxon>Lophotrochozoa</taxon>
        <taxon>Mollusca</taxon>
        <taxon>Cephalopoda</taxon>
        <taxon>Coleoidea</taxon>
        <taxon>Octopodiformes</taxon>
        <taxon>Octopoda</taxon>
        <taxon>Incirrata</taxon>
        <taxon>Octopodidae</taxon>
        <taxon>Octopus</taxon>
    </lineage>
</organism>
<proteinExistence type="predicted"/>
<sequence length="152" mass="17372">MELFSISEARKIAYHLVDTYFRHFKLYKYAFTPQVMLDLVLSYVGESDSAVTQATGVSLEEGKSEIQGSEEEILSPEKQLELLRNSEKEKAKAYLRNMITEFLQGKIKEIKLSVQGKLKDSEKIVNTKLDEAGYSRYLKKGRPRLGKSGRTN</sequence>
<evidence type="ECO:0000313" key="1">
    <source>
        <dbReference type="EMBL" id="KOF92132.1"/>
    </source>
</evidence>
<dbReference type="Pfam" id="PF14769">
    <property type="entry name" value="CLAMP"/>
    <property type="match status" value="1"/>
</dbReference>
<dbReference type="InterPro" id="IPR032727">
    <property type="entry name" value="CLAMP"/>
</dbReference>
<dbReference type="EMBL" id="KQ417386">
    <property type="protein sequence ID" value="KOF92132.1"/>
    <property type="molecule type" value="Genomic_DNA"/>
</dbReference>
<dbReference type="OrthoDB" id="425082at2759"/>
<accession>A0A0L8HSG1</accession>
<protein>
    <submittedName>
        <fullName evidence="1">Uncharacterized protein</fullName>
    </submittedName>
</protein>
<name>A0A0L8HSG1_OCTBM</name>
<dbReference type="PANTHER" id="PTHR28457">
    <property type="entry name" value="COILED-COIL DOMAIN-CONTAINING PROTEIN 189"/>
    <property type="match status" value="1"/>
</dbReference>
<dbReference type="AlphaFoldDB" id="A0A0L8HSG1"/>
<dbReference type="PANTHER" id="PTHR28457:SF1">
    <property type="entry name" value="CILIA- AND FLAGELLA-ASSOCIATED PROTEIN 119"/>
    <property type="match status" value="1"/>
</dbReference>
<reference evidence="1" key="1">
    <citation type="submission" date="2015-07" db="EMBL/GenBank/DDBJ databases">
        <title>MeaNS - Measles Nucleotide Surveillance Program.</title>
        <authorList>
            <person name="Tran T."/>
            <person name="Druce J."/>
        </authorList>
    </citation>
    <scope>NUCLEOTIDE SEQUENCE</scope>
    <source>
        <strain evidence="1">UCB-OBI-ISO-001</strain>
        <tissue evidence="1">Gonad</tissue>
    </source>
</reference>
<gene>
    <name evidence="1" type="ORF">OCBIM_22007170mg</name>
</gene>
<dbReference type="STRING" id="37653.A0A0L8HSG1"/>